<protein>
    <submittedName>
        <fullName evidence="3">Uncharacterized protein</fullName>
    </submittedName>
</protein>
<comment type="caution">
    <text evidence="3">The sequence shown here is derived from an EMBL/GenBank/DDBJ whole genome shotgun (WGS) entry which is preliminary data.</text>
</comment>
<organism evidence="3 4">
    <name type="scientific">Coleophoma cylindrospora</name>
    <dbReference type="NCBI Taxonomy" id="1849047"/>
    <lineage>
        <taxon>Eukaryota</taxon>
        <taxon>Fungi</taxon>
        <taxon>Dikarya</taxon>
        <taxon>Ascomycota</taxon>
        <taxon>Pezizomycotina</taxon>
        <taxon>Leotiomycetes</taxon>
        <taxon>Helotiales</taxon>
        <taxon>Dermateaceae</taxon>
        <taxon>Coleophoma</taxon>
    </lineage>
</organism>
<keyword evidence="1" id="KW-0812">Transmembrane</keyword>
<dbReference type="EMBL" id="PDLM01000002">
    <property type="protein sequence ID" value="RDW84902.1"/>
    <property type="molecule type" value="Genomic_DNA"/>
</dbReference>
<feature type="transmembrane region" description="Helical" evidence="1">
    <location>
        <begin position="255"/>
        <end position="276"/>
    </location>
</feature>
<dbReference type="STRING" id="1849047.A0A3D8SF01"/>
<keyword evidence="4" id="KW-1185">Reference proteome</keyword>
<gene>
    <name evidence="3" type="ORF">BP6252_02492</name>
</gene>
<sequence>MISRFLLSALLFAICTFAAPAPYVVTSYVQLSVYTYGGESNAYTTYPTTEYTYTEEVVPTATPVTNAISTATDASSYADVTLVNIILPPGSGRTTTANYDAYSSTTSTSYVVPVTYTPLPTCTGQNWTFVTNLPVDIPSIVQTQLTPATITPTVASYTYYYDNNRITRTTAMIAVLDPTDVPADTISTLSSDYAPYYMSYCYTPTTYCETSLATATCTPTFAYDPDYGYGSDTPSTSSSSSYYGYCYYGCGYEEVIIIAVCVPVGWILLWILIGLWENWMSFKGLMLGKQRKRGMPYSWCCVSCLFLCWVGPTYKAKSVEEQAELKEKWKALKASEKFKLWWSWGLRWKYPDVLGPEPEKDKRAFRQRCL</sequence>
<reference evidence="3 4" key="1">
    <citation type="journal article" date="2018" name="IMA Fungus">
        <title>IMA Genome-F 9: Draft genome sequence of Annulohypoxylon stygium, Aspergillus mulundensis, Berkeleyomyces basicola (syn. Thielaviopsis basicola), Ceratocystis smalleyi, two Cercospora beticola strains, Coleophoma cylindrospora, Fusarium fracticaudum, Phialophora cf. hyalina, and Morchella septimelata.</title>
        <authorList>
            <person name="Wingfield B.D."/>
            <person name="Bills G.F."/>
            <person name="Dong Y."/>
            <person name="Huang W."/>
            <person name="Nel W.J."/>
            <person name="Swalarsk-Parry B.S."/>
            <person name="Vaghefi N."/>
            <person name="Wilken P.M."/>
            <person name="An Z."/>
            <person name="de Beer Z.W."/>
            <person name="De Vos L."/>
            <person name="Chen L."/>
            <person name="Duong T.A."/>
            <person name="Gao Y."/>
            <person name="Hammerbacher A."/>
            <person name="Kikkert J.R."/>
            <person name="Li Y."/>
            <person name="Li H."/>
            <person name="Li K."/>
            <person name="Li Q."/>
            <person name="Liu X."/>
            <person name="Ma X."/>
            <person name="Naidoo K."/>
            <person name="Pethybridge S.J."/>
            <person name="Sun J."/>
            <person name="Steenkamp E.T."/>
            <person name="van der Nest M.A."/>
            <person name="van Wyk S."/>
            <person name="Wingfield M.J."/>
            <person name="Xiong C."/>
            <person name="Yue Q."/>
            <person name="Zhang X."/>
        </authorList>
    </citation>
    <scope>NUCLEOTIDE SEQUENCE [LARGE SCALE GENOMIC DNA]</scope>
    <source>
        <strain evidence="3 4">BP6252</strain>
    </source>
</reference>
<accession>A0A3D8SF01</accession>
<evidence type="ECO:0000313" key="4">
    <source>
        <dbReference type="Proteomes" id="UP000256645"/>
    </source>
</evidence>
<proteinExistence type="predicted"/>
<dbReference type="AlphaFoldDB" id="A0A3D8SF01"/>
<keyword evidence="1" id="KW-0472">Membrane</keyword>
<feature type="signal peptide" evidence="2">
    <location>
        <begin position="1"/>
        <end position="18"/>
    </location>
</feature>
<name>A0A3D8SF01_9HELO</name>
<keyword evidence="1" id="KW-1133">Transmembrane helix</keyword>
<feature type="chain" id="PRO_5017610965" evidence="2">
    <location>
        <begin position="19"/>
        <end position="370"/>
    </location>
</feature>
<keyword evidence="2" id="KW-0732">Signal</keyword>
<dbReference type="OrthoDB" id="3795566at2759"/>
<evidence type="ECO:0000256" key="1">
    <source>
        <dbReference type="SAM" id="Phobius"/>
    </source>
</evidence>
<evidence type="ECO:0000313" key="3">
    <source>
        <dbReference type="EMBL" id="RDW84902.1"/>
    </source>
</evidence>
<evidence type="ECO:0000256" key="2">
    <source>
        <dbReference type="SAM" id="SignalP"/>
    </source>
</evidence>
<dbReference type="Proteomes" id="UP000256645">
    <property type="component" value="Unassembled WGS sequence"/>
</dbReference>